<sequence>MKCRRDRYLRRIHNYPREVSIKILQAILDDRVIEENTKLFETWAVSDMIHFLKTDTFHHRYRQYTQGENKEDVIGDKRKRHQVDKIDEEEVHRMIQKFQKPGFMTSHDHLEMGAVQNFSCHSLTGLSHLIKGRHINPFNYQCYVEVMEAFNFYKHKPSVTILRNFSTALRFAEIEENMIRFDLKHYDDVSILEEELRVTIAYRNEFRSFLSLMRSDYLNTGSFTIDQRTASDIEEAIRYNNPNALLFASFVCSFCRNSDKSFVTVIKLLCDCIKNCGAQFKRTVEPYAKCALAMTNMHVGRTEQCIETLNSVLKELPNMYRALDLRSQICMGRPELMKQALEDNELMFKCEPEISCQLSKLFTNRAAMYAAVRDKESEVKLHVHAMLYDENNCTSLNALLLNAYELNDFELFESRIKKYLGAMSHPVNISKTLFLVADIYKKFDKMNKHEMYTHLLKKHALSYSRIS</sequence>
<proteinExistence type="predicted"/>
<dbReference type="AlphaFoldDB" id="A0AAW2ZSR8"/>
<organism evidence="1 2">
    <name type="scientific">Acrasis kona</name>
    <dbReference type="NCBI Taxonomy" id="1008807"/>
    <lineage>
        <taxon>Eukaryota</taxon>
        <taxon>Discoba</taxon>
        <taxon>Heterolobosea</taxon>
        <taxon>Tetramitia</taxon>
        <taxon>Eutetramitia</taxon>
        <taxon>Acrasidae</taxon>
        <taxon>Acrasis</taxon>
    </lineage>
</organism>
<dbReference type="SUPFAM" id="SSF48452">
    <property type="entry name" value="TPR-like"/>
    <property type="match status" value="1"/>
</dbReference>
<reference evidence="1 2" key="1">
    <citation type="submission" date="2024-03" db="EMBL/GenBank/DDBJ databases">
        <title>The Acrasis kona genome and developmental transcriptomes reveal deep origins of eukaryotic multicellular pathways.</title>
        <authorList>
            <person name="Sheikh S."/>
            <person name="Fu C.-J."/>
            <person name="Brown M.W."/>
            <person name="Baldauf S.L."/>
        </authorList>
    </citation>
    <scope>NUCLEOTIDE SEQUENCE [LARGE SCALE GENOMIC DNA]</scope>
    <source>
        <strain evidence="1 2">ATCC MYA-3509</strain>
    </source>
</reference>
<gene>
    <name evidence="1" type="ORF">AKO1_000647</name>
</gene>
<accession>A0AAW2ZSR8</accession>
<evidence type="ECO:0000313" key="1">
    <source>
        <dbReference type="EMBL" id="KAL0491707.1"/>
    </source>
</evidence>
<dbReference type="Proteomes" id="UP001431209">
    <property type="component" value="Unassembled WGS sequence"/>
</dbReference>
<keyword evidence="2" id="KW-1185">Reference proteome</keyword>
<dbReference type="EMBL" id="JAOPGA020001848">
    <property type="protein sequence ID" value="KAL0491707.1"/>
    <property type="molecule type" value="Genomic_DNA"/>
</dbReference>
<comment type="caution">
    <text evidence="1">The sequence shown here is derived from an EMBL/GenBank/DDBJ whole genome shotgun (WGS) entry which is preliminary data.</text>
</comment>
<evidence type="ECO:0000313" key="2">
    <source>
        <dbReference type="Proteomes" id="UP001431209"/>
    </source>
</evidence>
<protein>
    <submittedName>
        <fullName evidence="1">AbcA2</fullName>
    </submittedName>
</protein>
<dbReference type="InterPro" id="IPR011990">
    <property type="entry name" value="TPR-like_helical_dom_sf"/>
</dbReference>
<name>A0AAW2ZSR8_9EUKA</name>